<comment type="similarity">
    <text evidence="2">Belongs to the RRM CPSF6/7 family.</text>
</comment>
<evidence type="ECO:0000256" key="1">
    <source>
        <dbReference type="ARBA" id="ARBA00004123"/>
    </source>
</evidence>
<evidence type="ECO:0000256" key="7">
    <source>
        <dbReference type="SAM" id="MobiDB-lite"/>
    </source>
</evidence>
<feature type="compositionally biased region" description="Basic and acidic residues" evidence="7">
    <location>
        <begin position="488"/>
        <end position="526"/>
    </location>
</feature>
<dbReference type="Pfam" id="PF00076">
    <property type="entry name" value="RRM_1"/>
    <property type="match status" value="1"/>
</dbReference>
<feature type="compositionally biased region" description="Polar residues" evidence="7">
    <location>
        <begin position="199"/>
        <end position="210"/>
    </location>
</feature>
<dbReference type="PANTHER" id="PTHR23204">
    <property type="entry name" value="CLEAVAGE AND POLYADENYLATION SPECIFIC FACTOR"/>
    <property type="match status" value="1"/>
</dbReference>
<sequence length="526" mass="58497">TRPGPALKGVRVFDCPCAHGAAGGMAEGADLIDIYADEEFNQETDYTPNDQVDLYDDVIAAADGNNQEDQSFDELLPRTPGEPQKTDNSARPTIVYTYAGKRQAVYVGNLTWWTTDQDVADAVHSVGVQDLLEIKFYENRANGQSKGFAEVYLGSESSVRRLIEQLPQRELHGQRPEVMPYNKQNLNQFEAQSKKRQNPQRSQSHDSMNSPDHRDSPLPRRGPSPAENAVAPPRRDKLPPSFQMPGRPPYGEIPHGIPPPGLLPPPMSLAFNSGYGPPLQVQPGPLPPPGAFLARPGPPGSIVPPLPPGLPPHLAVPPPGAIPPAPHINPAFFIPPNAGLPPPVDNRGLPPPPTDIYGRPSPSLYNREEFKRGRDPDPSSPPLNEAEFEEMMNKNRAISSSAISKAVAGASTGDYGNAIETLLTAIALIRQSKVAADDRCKVLVSSLQDCLHGIESKSYGSGSRKRDRSRDREYSRSHDRSRRHRERSHSEDRHEDNYRERSRERDRHRDRDRDRERDREREYRHR</sequence>
<keyword evidence="5" id="KW-0539">Nucleus</keyword>
<feature type="compositionally biased region" description="Basic and acidic residues" evidence="7">
    <location>
        <begin position="366"/>
        <end position="377"/>
    </location>
</feature>
<dbReference type="InterPro" id="IPR057951">
    <property type="entry name" value="CPSF6/7_RSLD_N"/>
</dbReference>
<accession>A0A401PWM3</accession>
<dbReference type="InterPro" id="IPR012677">
    <property type="entry name" value="Nucleotide-bd_a/b_plait_sf"/>
</dbReference>
<dbReference type="EMBL" id="BFAA01010279">
    <property type="protein sequence ID" value="GCB77530.1"/>
    <property type="molecule type" value="Genomic_DNA"/>
</dbReference>
<dbReference type="SMART" id="SM00360">
    <property type="entry name" value="RRM"/>
    <property type="match status" value="1"/>
</dbReference>
<dbReference type="OrthoDB" id="10065185at2759"/>
<name>A0A401PWM3_SCYTO</name>
<organism evidence="9 10">
    <name type="scientific">Scyliorhinus torazame</name>
    <name type="common">Cloudy catshark</name>
    <name type="synonym">Catulus torazame</name>
    <dbReference type="NCBI Taxonomy" id="75743"/>
    <lineage>
        <taxon>Eukaryota</taxon>
        <taxon>Metazoa</taxon>
        <taxon>Chordata</taxon>
        <taxon>Craniata</taxon>
        <taxon>Vertebrata</taxon>
        <taxon>Chondrichthyes</taxon>
        <taxon>Elasmobranchii</taxon>
        <taxon>Galeomorphii</taxon>
        <taxon>Galeoidea</taxon>
        <taxon>Carcharhiniformes</taxon>
        <taxon>Scyliorhinidae</taxon>
        <taxon>Scyliorhinus</taxon>
    </lineage>
</organism>
<evidence type="ECO:0000256" key="2">
    <source>
        <dbReference type="ARBA" id="ARBA00006265"/>
    </source>
</evidence>
<protein>
    <recommendedName>
        <fullName evidence="3">Cleavage and polyadenylation specificity factor subunit 6</fullName>
    </recommendedName>
</protein>
<dbReference type="STRING" id="75743.A0A401PWM3"/>
<dbReference type="Pfam" id="PF25524">
    <property type="entry name" value="RSLD_CPSF6"/>
    <property type="match status" value="1"/>
</dbReference>
<feature type="non-terminal residue" evidence="9">
    <location>
        <position position="1"/>
    </location>
</feature>
<dbReference type="InterPro" id="IPR000504">
    <property type="entry name" value="RRM_dom"/>
</dbReference>
<dbReference type="InterPro" id="IPR034772">
    <property type="entry name" value="CPSF6/7"/>
</dbReference>
<dbReference type="Proteomes" id="UP000288216">
    <property type="component" value="Unassembled WGS sequence"/>
</dbReference>
<evidence type="ECO:0000256" key="6">
    <source>
        <dbReference type="PROSITE-ProRule" id="PRU00176"/>
    </source>
</evidence>
<proteinExistence type="inferred from homology"/>
<dbReference type="CDD" id="cd12643">
    <property type="entry name" value="RRM_CFIm68"/>
    <property type="match status" value="1"/>
</dbReference>
<evidence type="ECO:0000313" key="9">
    <source>
        <dbReference type="EMBL" id="GCB77530.1"/>
    </source>
</evidence>
<dbReference type="GO" id="GO:0006397">
    <property type="term" value="P:mRNA processing"/>
    <property type="evidence" value="ECO:0007669"/>
    <property type="project" value="UniProtKB-KW"/>
</dbReference>
<evidence type="ECO:0000256" key="3">
    <source>
        <dbReference type="ARBA" id="ARBA00016259"/>
    </source>
</evidence>
<dbReference type="Gene3D" id="3.30.70.330">
    <property type="match status" value="1"/>
</dbReference>
<evidence type="ECO:0000313" key="10">
    <source>
        <dbReference type="Proteomes" id="UP000288216"/>
    </source>
</evidence>
<evidence type="ECO:0000256" key="4">
    <source>
        <dbReference type="ARBA" id="ARBA00022664"/>
    </source>
</evidence>
<feature type="region of interest" description="Disordered" evidence="7">
    <location>
        <begin position="454"/>
        <end position="526"/>
    </location>
</feature>
<dbReference type="InterPro" id="IPR035979">
    <property type="entry name" value="RBD_domain_sf"/>
</dbReference>
<feature type="region of interest" description="Disordered" evidence="7">
    <location>
        <begin position="342"/>
        <end position="385"/>
    </location>
</feature>
<feature type="compositionally biased region" description="Basic and acidic residues" evidence="7">
    <location>
        <begin position="468"/>
        <end position="478"/>
    </location>
</feature>
<feature type="compositionally biased region" description="Pro residues" evidence="7">
    <location>
        <begin position="342"/>
        <end position="354"/>
    </location>
</feature>
<reference evidence="9 10" key="1">
    <citation type="journal article" date="2018" name="Nat. Ecol. Evol.">
        <title>Shark genomes provide insights into elasmobranch evolution and the origin of vertebrates.</title>
        <authorList>
            <person name="Hara Y"/>
            <person name="Yamaguchi K"/>
            <person name="Onimaru K"/>
            <person name="Kadota M"/>
            <person name="Koyanagi M"/>
            <person name="Keeley SD"/>
            <person name="Tatsumi K"/>
            <person name="Tanaka K"/>
            <person name="Motone F"/>
            <person name="Kageyama Y"/>
            <person name="Nozu R"/>
            <person name="Adachi N"/>
            <person name="Nishimura O"/>
            <person name="Nakagawa R"/>
            <person name="Tanegashima C"/>
            <person name="Kiyatake I"/>
            <person name="Matsumoto R"/>
            <person name="Murakumo K"/>
            <person name="Nishida K"/>
            <person name="Terakita A"/>
            <person name="Kuratani S"/>
            <person name="Sato K"/>
            <person name="Hyodo S Kuraku.S."/>
        </authorList>
    </citation>
    <scope>NUCLEOTIDE SEQUENCE [LARGE SCALE GENOMIC DNA]</scope>
</reference>
<feature type="region of interest" description="Disordered" evidence="7">
    <location>
        <begin position="191"/>
        <end position="259"/>
    </location>
</feature>
<dbReference type="GO" id="GO:0005634">
    <property type="term" value="C:nucleus"/>
    <property type="evidence" value="ECO:0007669"/>
    <property type="project" value="UniProtKB-SubCell"/>
</dbReference>
<evidence type="ECO:0000256" key="5">
    <source>
        <dbReference type="ARBA" id="ARBA00023242"/>
    </source>
</evidence>
<dbReference type="OMA" id="IEFEEIM"/>
<gene>
    <name evidence="9" type="ORF">scyTo_0016701</name>
</gene>
<keyword evidence="4" id="KW-0507">mRNA processing</keyword>
<dbReference type="GO" id="GO:0003723">
    <property type="term" value="F:RNA binding"/>
    <property type="evidence" value="ECO:0007669"/>
    <property type="project" value="UniProtKB-UniRule"/>
</dbReference>
<dbReference type="SUPFAM" id="SSF54928">
    <property type="entry name" value="RNA-binding domain, RBD"/>
    <property type="match status" value="1"/>
</dbReference>
<comment type="caution">
    <text evidence="9">The sequence shown here is derived from an EMBL/GenBank/DDBJ whole genome shotgun (WGS) entry which is preliminary data.</text>
</comment>
<dbReference type="AlphaFoldDB" id="A0A401PWM3"/>
<keyword evidence="10" id="KW-1185">Reference proteome</keyword>
<feature type="domain" description="RRM" evidence="8">
    <location>
        <begin position="103"/>
        <end position="183"/>
    </location>
</feature>
<comment type="subcellular location">
    <subcellularLocation>
        <location evidence="1">Nucleus</location>
    </subcellularLocation>
</comment>
<dbReference type="PROSITE" id="PS50102">
    <property type="entry name" value="RRM"/>
    <property type="match status" value="1"/>
</dbReference>
<dbReference type="InterPro" id="IPR034769">
    <property type="entry name" value="CPSF6_RRM"/>
</dbReference>
<keyword evidence="6" id="KW-0694">RNA-binding</keyword>
<feature type="region of interest" description="Disordered" evidence="7">
    <location>
        <begin position="67"/>
        <end position="89"/>
    </location>
</feature>
<evidence type="ECO:0000259" key="8">
    <source>
        <dbReference type="PROSITE" id="PS50102"/>
    </source>
</evidence>